<reference evidence="1 2" key="1">
    <citation type="submission" date="2016-12" db="EMBL/GenBank/DDBJ databases">
        <authorList>
            <person name="Song W.-J."/>
            <person name="Kurnit D.M."/>
        </authorList>
    </citation>
    <scope>NUCLEOTIDE SEQUENCE [LARGE SCALE GENOMIC DNA]</scope>
    <source>
        <strain evidence="1 2">ATCC 43942</strain>
    </source>
</reference>
<dbReference type="InterPro" id="IPR042206">
    <property type="entry name" value="CRISPR-assoc_Cas1_C"/>
</dbReference>
<protein>
    <submittedName>
        <fullName evidence="1">Uncharacterized protein</fullName>
    </submittedName>
</protein>
<dbReference type="EMBL" id="CP018836">
    <property type="protein sequence ID" value="ASA57460.1"/>
    <property type="molecule type" value="Genomic_DNA"/>
</dbReference>
<organism evidence="1 2">
    <name type="scientific">Vibrio gazogenes</name>
    <dbReference type="NCBI Taxonomy" id="687"/>
    <lineage>
        <taxon>Bacteria</taxon>
        <taxon>Pseudomonadati</taxon>
        <taxon>Pseudomonadota</taxon>
        <taxon>Gammaproteobacteria</taxon>
        <taxon>Vibrionales</taxon>
        <taxon>Vibrionaceae</taxon>
        <taxon>Vibrio</taxon>
    </lineage>
</organism>
<dbReference type="Gene3D" id="1.20.120.920">
    <property type="entry name" value="CRISPR-associated endonuclease Cas1, C-terminal domain"/>
    <property type="match status" value="1"/>
</dbReference>
<dbReference type="KEGG" id="vga:BSQ33_17010"/>
<name>A0A1Z2SJU9_VIBGA</name>
<sequence length="74" mass="8440">MHIGKSLSFVYDTVDIIKFDMAVPVAFKVASCRPIETDRKVQQECREAFRKNQTLKKLMPLIEDALAAGDIERL</sequence>
<gene>
    <name evidence="1" type="ORF">BSQ33_17010</name>
</gene>
<accession>A0A1Z2SJU9</accession>
<dbReference type="Proteomes" id="UP000196708">
    <property type="component" value="Chromosome 2"/>
</dbReference>
<dbReference type="AlphaFoldDB" id="A0A1Z2SJU9"/>
<evidence type="ECO:0000313" key="1">
    <source>
        <dbReference type="EMBL" id="ASA57460.1"/>
    </source>
</evidence>
<evidence type="ECO:0000313" key="2">
    <source>
        <dbReference type="Proteomes" id="UP000196708"/>
    </source>
</evidence>
<proteinExistence type="predicted"/>